<dbReference type="InterPro" id="IPR006153">
    <property type="entry name" value="Cation/H_exchanger_TM"/>
</dbReference>
<keyword evidence="8 11" id="KW-1133">Transmembrane helix</keyword>
<dbReference type="SUPFAM" id="SSF116726">
    <property type="entry name" value="TrkA C-terminal domain-like"/>
    <property type="match status" value="1"/>
</dbReference>
<feature type="transmembrane region" description="Helical" evidence="11">
    <location>
        <begin position="172"/>
        <end position="194"/>
    </location>
</feature>
<dbReference type="GO" id="GO:0005886">
    <property type="term" value="C:plasma membrane"/>
    <property type="evidence" value="ECO:0007669"/>
    <property type="project" value="TreeGrafter"/>
</dbReference>
<protein>
    <submittedName>
        <fullName evidence="14">Kef-type potassium/proton antiporter (CPA2 family)</fullName>
    </submittedName>
</protein>
<dbReference type="SUPFAM" id="SSF51735">
    <property type="entry name" value="NAD(P)-binding Rossmann-fold domains"/>
    <property type="match status" value="1"/>
</dbReference>
<dbReference type="GO" id="GO:0015297">
    <property type="term" value="F:antiporter activity"/>
    <property type="evidence" value="ECO:0007669"/>
    <property type="project" value="UniProtKB-KW"/>
</dbReference>
<feature type="transmembrane region" description="Helical" evidence="11">
    <location>
        <begin position="81"/>
        <end position="102"/>
    </location>
</feature>
<dbReference type="InterPro" id="IPR036291">
    <property type="entry name" value="NAD(P)-bd_dom_sf"/>
</dbReference>
<evidence type="ECO:0000313" key="14">
    <source>
        <dbReference type="EMBL" id="ROQ52740.1"/>
    </source>
</evidence>
<feature type="transmembrane region" description="Helical" evidence="11">
    <location>
        <begin position="53"/>
        <end position="72"/>
    </location>
</feature>
<dbReference type="Proteomes" id="UP000269115">
    <property type="component" value="Unassembled WGS sequence"/>
</dbReference>
<sequence>MFANLLIILASSLVVIAIFRRLQLPPVLGYLCVGLFVGPTALDWVNESEELPDLAEMGVVFLLFSLGLEFSLSKMLALRRVVFGLGSLQVICSALLLAGLLGLLGMPAGAALLLGGGLALSSTAIVSKELTSLGEIFSSHGQNAIGVLLFQDVIAVLLLTLVPVFAGQGGQAWYWALPLTLGKTVILFIGLLLANRWLLPRLFHEVARSHSAELFVLLALVIVLLTAWLTHLLGLSPALGAFLAGMLLGESNYRHQIEADIRPFRDILLGLFFVSIGMLIDLQLFASHGLEILGLTLALLAIKGVVVAVLVKLRGSDSETAWRSGVALAQGGEFCFALMAQMQQTRLLPEDLGHLLLAATFCSMLVTPLMLRGAPALAARLHRKPNQEVQLEEIQAQSASLSGHVLICGYGRVGQSIGRFLRREQLAFIALDDDPVRVQEAAAGEQRVHYGDSRRGELLAAIGLERARLLVIAVDKTDVAMSVLKAARHFNTQVPILVRTRDDSLRDELRAAGATAVVPELLESSLMLASHALVMLGVPQERVQQRIDEVRQSRYRLLHGFYQGAQTSPVDSEGLPKVMLHAVNLGADAYACGRPLTELGLDLLGVEIQAVQRDGEEVALATDTCLHAGDAVLLSGPSNAIDACQARLLTGR</sequence>
<dbReference type="InterPro" id="IPR003148">
    <property type="entry name" value="RCK_N"/>
</dbReference>
<dbReference type="Pfam" id="PF02080">
    <property type="entry name" value="TrkA_C"/>
    <property type="match status" value="1"/>
</dbReference>
<feature type="transmembrane region" description="Helical" evidence="11">
    <location>
        <begin position="147"/>
        <end position="166"/>
    </location>
</feature>
<dbReference type="PANTHER" id="PTHR46157">
    <property type="entry name" value="K(+) EFFLUX ANTIPORTER 3, CHLOROPLASTIC"/>
    <property type="match status" value="1"/>
</dbReference>
<evidence type="ECO:0000256" key="3">
    <source>
        <dbReference type="ARBA" id="ARBA00022448"/>
    </source>
</evidence>
<evidence type="ECO:0000256" key="10">
    <source>
        <dbReference type="ARBA" id="ARBA00023136"/>
    </source>
</evidence>
<keyword evidence="6 11" id="KW-0812">Transmembrane</keyword>
<dbReference type="Pfam" id="PF00999">
    <property type="entry name" value="Na_H_Exchanger"/>
    <property type="match status" value="1"/>
</dbReference>
<feature type="transmembrane region" description="Helical" evidence="11">
    <location>
        <begin position="267"/>
        <end position="286"/>
    </location>
</feature>
<evidence type="ECO:0000256" key="7">
    <source>
        <dbReference type="ARBA" id="ARBA00022958"/>
    </source>
</evidence>
<evidence type="ECO:0000256" key="8">
    <source>
        <dbReference type="ARBA" id="ARBA00022989"/>
    </source>
</evidence>
<organism evidence="14 15">
    <name type="scientific">Pseudomonas putida</name>
    <name type="common">Arthrobacter siderocapsulatus</name>
    <dbReference type="NCBI Taxonomy" id="303"/>
    <lineage>
        <taxon>Bacteria</taxon>
        <taxon>Pseudomonadati</taxon>
        <taxon>Pseudomonadota</taxon>
        <taxon>Gammaproteobacteria</taxon>
        <taxon>Pseudomonadales</taxon>
        <taxon>Pseudomonadaceae</taxon>
        <taxon>Pseudomonas</taxon>
    </lineage>
</organism>
<dbReference type="Gene3D" id="3.30.70.1450">
    <property type="entry name" value="Regulator of K+ conductance, C-terminal domain"/>
    <property type="match status" value="1"/>
</dbReference>
<dbReference type="NCBIfam" id="TIGR00932">
    <property type="entry name" value="2a37"/>
    <property type="match status" value="1"/>
</dbReference>
<feature type="transmembrane region" description="Helical" evidence="11">
    <location>
        <begin position="352"/>
        <end position="371"/>
    </location>
</feature>
<evidence type="ECO:0000256" key="5">
    <source>
        <dbReference type="ARBA" id="ARBA00022538"/>
    </source>
</evidence>
<dbReference type="Gene3D" id="1.20.1530.20">
    <property type="match status" value="1"/>
</dbReference>
<evidence type="ECO:0000259" key="13">
    <source>
        <dbReference type="PROSITE" id="PS51202"/>
    </source>
</evidence>
<dbReference type="PROSITE" id="PS51202">
    <property type="entry name" value="RCK_C"/>
    <property type="match status" value="1"/>
</dbReference>
<feature type="domain" description="RCK C-terminal" evidence="13">
    <location>
        <begin position="568"/>
        <end position="650"/>
    </location>
</feature>
<keyword evidence="3" id="KW-0813">Transport</keyword>
<dbReference type="Pfam" id="PF02254">
    <property type="entry name" value="TrkA_N"/>
    <property type="match status" value="1"/>
</dbReference>
<feature type="domain" description="RCK N-terminal" evidence="12">
    <location>
        <begin position="402"/>
        <end position="519"/>
    </location>
</feature>
<evidence type="ECO:0000256" key="4">
    <source>
        <dbReference type="ARBA" id="ARBA00022449"/>
    </source>
</evidence>
<keyword evidence="4" id="KW-0050">Antiport</keyword>
<dbReference type="AlphaFoldDB" id="A0A9X8ELE9"/>
<comment type="subcellular location">
    <subcellularLocation>
        <location evidence="1">Endomembrane system</location>
        <topology evidence="1">Multi-pass membrane protein</topology>
    </subcellularLocation>
</comment>
<gene>
    <name evidence="14" type="ORF">EDF85_0474</name>
</gene>
<feature type="transmembrane region" description="Helical" evidence="11">
    <location>
        <begin position="292"/>
        <end position="313"/>
    </location>
</feature>
<keyword evidence="7" id="KW-0630">Potassium</keyword>
<dbReference type="GO" id="GO:0012505">
    <property type="term" value="C:endomembrane system"/>
    <property type="evidence" value="ECO:0007669"/>
    <property type="project" value="UniProtKB-SubCell"/>
</dbReference>
<dbReference type="FunFam" id="3.40.50.720:FF:000036">
    <property type="entry name" value="Glutathione-regulated potassium-efflux system protein KefB"/>
    <property type="match status" value="1"/>
</dbReference>
<keyword evidence="5" id="KW-0633">Potassium transport</keyword>
<keyword evidence="10 11" id="KW-0472">Membrane</keyword>
<keyword evidence="9" id="KW-0406">Ion transport</keyword>
<evidence type="ECO:0000256" key="9">
    <source>
        <dbReference type="ARBA" id="ARBA00023065"/>
    </source>
</evidence>
<comment type="similarity">
    <text evidence="2">Belongs to the monovalent cation:proton antiporter 2 (CPA2) transporter (TC 2.A.37) family.</text>
</comment>
<accession>A0A9X8ELE9</accession>
<dbReference type="GO" id="GO:0008324">
    <property type="term" value="F:monoatomic cation transmembrane transporter activity"/>
    <property type="evidence" value="ECO:0007669"/>
    <property type="project" value="InterPro"/>
</dbReference>
<evidence type="ECO:0000256" key="6">
    <source>
        <dbReference type="ARBA" id="ARBA00022692"/>
    </source>
</evidence>
<dbReference type="InterPro" id="IPR004771">
    <property type="entry name" value="K/H_exchanger"/>
</dbReference>
<evidence type="ECO:0000313" key="15">
    <source>
        <dbReference type="Proteomes" id="UP000269115"/>
    </source>
</evidence>
<feature type="transmembrane region" description="Helical" evidence="11">
    <location>
        <begin position="214"/>
        <end position="232"/>
    </location>
</feature>
<evidence type="ECO:0000256" key="11">
    <source>
        <dbReference type="SAM" id="Phobius"/>
    </source>
</evidence>
<dbReference type="Gene3D" id="3.40.50.720">
    <property type="entry name" value="NAD(P)-binding Rossmann-like Domain"/>
    <property type="match status" value="1"/>
</dbReference>
<dbReference type="EMBL" id="RJUR01000011">
    <property type="protein sequence ID" value="ROQ52740.1"/>
    <property type="molecule type" value="Genomic_DNA"/>
</dbReference>
<dbReference type="GO" id="GO:0006813">
    <property type="term" value="P:potassium ion transport"/>
    <property type="evidence" value="ECO:0007669"/>
    <property type="project" value="UniProtKB-KW"/>
</dbReference>
<reference evidence="14 15" key="1">
    <citation type="submission" date="2018-11" db="EMBL/GenBank/DDBJ databases">
        <title>Genomic analyses of the natural microbiome of Caenorhabditis elegans.</title>
        <authorList>
            <person name="Samuel B."/>
        </authorList>
    </citation>
    <scope>NUCLEOTIDE SEQUENCE [LARGE SCALE GENOMIC DNA]</scope>
    <source>
        <strain evidence="14 15">BIGb0473</strain>
    </source>
</reference>
<dbReference type="PANTHER" id="PTHR46157:SF4">
    <property type="entry name" value="K(+) EFFLUX ANTIPORTER 3, CHLOROPLASTIC"/>
    <property type="match status" value="1"/>
</dbReference>
<dbReference type="RefSeq" id="WP_123752333.1">
    <property type="nucleotide sequence ID" value="NZ_RJUR01000011.1"/>
</dbReference>
<dbReference type="GO" id="GO:1902600">
    <property type="term" value="P:proton transmembrane transport"/>
    <property type="evidence" value="ECO:0007669"/>
    <property type="project" value="InterPro"/>
</dbReference>
<proteinExistence type="inferred from homology"/>
<evidence type="ECO:0000256" key="2">
    <source>
        <dbReference type="ARBA" id="ARBA00005551"/>
    </source>
</evidence>
<dbReference type="InterPro" id="IPR038770">
    <property type="entry name" value="Na+/solute_symporter_sf"/>
</dbReference>
<name>A0A9X8ELE9_PSEPU</name>
<dbReference type="InterPro" id="IPR006037">
    <property type="entry name" value="RCK_C"/>
</dbReference>
<dbReference type="GeneID" id="87482305"/>
<comment type="caution">
    <text evidence="14">The sequence shown here is derived from an EMBL/GenBank/DDBJ whole genome shotgun (WGS) entry which is preliminary data.</text>
</comment>
<dbReference type="InterPro" id="IPR036721">
    <property type="entry name" value="RCK_C_sf"/>
</dbReference>
<evidence type="ECO:0000259" key="12">
    <source>
        <dbReference type="PROSITE" id="PS51201"/>
    </source>
</evidence>
<dbReference type="PROSITE" id="PS51201">
    <property type="entry name" value="RCK_N"/>
    <property type="match status" value="1"/>
</dbReference>
<evidence type="ECO:0000256" key="1">
    <source>
        <dbReference type="ARBA" id="ARBA00004127"/>
    </source>
</evidence>